<feature type="transmembrane region" description="Helical" evidence="1">
    <location>
        <begin position="60"/>
        <end position="79"/>
    </location>
</feature>
<gene>
    <name evidence="2" type="ORF">ABZV61_30255</name>
</gene>
<evidence type="ECO:0000313" key="3">
    <source>
        <dbReference type="Proteomes" id="UP001550044"/>
    </source>
</evidence>
<protein>
    <submittedName>
        <fullName evidence="2">Uncharacterized protein</fullName>
    </submittedName>
</protein>
<dbReference type="RefSeq" id="WP_356711763.1">
    <property type="nucleotide sequence ID" value="NZ_JBEXIP010000032.1"/>
</dbReference>
<keyword evidence="1" id="KW-1133">Transmembrane helix</keyword>
<evidence type="ECO:0000313" key="2">
    <source>
        <dbReference type="EMBL" id="MET8436978.1"/>
    </source>
</evidence>
<sequence>MAAVLFGGEADFVAAVFIAGADRCVAGSGFLGTTLTTVTVPGTPVAFFVRLPGCAVTSGFRLLFFFRLLLVLRLFLFLLRLLLRFLFLVLGFLPFFGLFVLRLLLFALVCRFFVFVLRFFLALAAYELSALLQGVGQIGEFAVGHRAHRFAPCIEDLTAKLLVEVGEPGKLAQPLDPLGQQLLWFQPEPAAGQIGRQQPWAALITPPLSSLGGDSSSRMRRAGPPGVAVGAPHCAGEGYI</sequence>
<proteinExistence type="predicted"/>
<evidence type="ECO:0000256" key="1">
    <source>
        <dbReference type="SAM" id="Phobius"/>
    </source>
</evidence>
<feature type="transmembrane region" description="Helical" evidence="1">
    <location>
        <begin position="85"/>
        <end position="105"/>
    </location>
</feature>
<comment type="caution">
    <text evidence="2">The sequence shown here is derived from an EMBL/GenBank/DDBJ whole genome shotgun (WGS) entry which is preliminary data.</text>
</comment>
<dbReference type="EMBL" id="JBEXIP010000032">
    <property type="protein sequence ID" value="MET8436978.1"/>
    <property type="molecule type" value="Genomic_DNA"/>
</dbReference>
<accession>A0ABV2UJQ4</accession>
<keyword evidence="3" id="KW-1185">Reference proteome</keyword>
<dbReference type="Proteomes" id="UP001550044">
    <property type="component" value="Unassembled WGS sequence"/>
</dbReference>
<keyword evidence="1" id="KW-0472">Membrane</keyword>
<keyword evidence="1" id="KW-0812">Transmembrane</keyword>
<feature type="transmembrane region" description="Helical" evidence="1">
    <location>
        <begin position="112"/>
        <end position="132"/>
    </location>
</feature>
<reference evidence="2 3" key="1">
    <citation type="submission" date="2024-06" db="EMBL/GenBank/DDBJ databases">
        <title>The Natural Products Discovery Center: Release of the First 8490 Sequenced Strains for Exploring Actinobacteria Biosynthetic Diversity.</title>
        <authorList>
            <person name="Kalkreuter E."/>
            <person name="Kautsar S.A."/>
            <person name="Yang D."/>
            <person name="Bader C.D."/>
            <person name="Teijaro C.N."/>
            <person name="Fluegel L."/>
            <person name="Davis C.M."/>
            <person name="Simpson J.R."/>
            <person name="Lauterbach L."/>
            <person name="Steele A.D."/>
            <person name="Gui C."/>
            <person name="Meng S."/>
            <person name="Li G."/>
            <person name="Viehrig K."/>
            <person name="Ye F."/>
            <person name="Su P."/>
            <person name="Kiefer A.F."/>
            <person name="Nichols A."/>
            <person name="Cepeda A.J."/>
            <person name="Yan W."/>
            <person name="Fan B."/>
            <person name="Jiang Y."/>
            <person name="Adhikari A."/>
            <person name="Zheng C.-J."/>
            <person name="Schuster L."/>
            <person name="Cowan T.M."/>
            <person name="Smanski M.J."/>
            <person name="Chevrette M.G."/>
            <person name="De Carvalho L.P.S."/>
            <person name="Shen B."/>
        </authorList>
    </citation>
    <scope>NUCLEOTIDE SEQUENCE [LARGE SCALE GENOMIC DNA]</scope>
    <source>
        <strain evidence="2 3">NPDC005137</strain>
    </source>
</reference>
<name>A0ABV2UJQ4_9ACTN</name>
<organism evidence="2 3">
    <name type="scientific">Streptomyces sp. 900116325</name>
    <dbReference type="NCBI Taxonomy" id="3154295"/>
    <lineage>
        <taxon>Bacteria</taxon>
        <taxon>Bacillati</taxon>
        <taxon>Actinomycetota</taxon>
        <taxon>Actinomycetes</taxon>
        <taxon>Kitasatosporales</taxon>
        <taxon>Streptomycetaceae</taxon>
        <taxon>Streptomyces</taxon>
    </lineage>
</organism>